<feature type="transmembrane region" description="Helical" evidence="5">
    <location>
        <begin position="118"/>
        <end position="140"/>
    </location>
</feature>
<evidence type="ECO:0000259" key="6">
    <source>
        <dbReference type="Pfam" id="PF13664"/>
    </source>
</evidence>
<dbReference type="RefSeq" id="WP_194116676.1">
    <property type="nucleotide sequence ID" value="NZ_JADFUA010000007.1"/>
</dbReference>
<feature type="domain" description="TMEM205-like" evidence="6">
    <location>
        <begin position="8"/>
        <end position="103"/>
    </location>
</feature>
<feature type="transmembrane region" description="Helical" evidence="5">
    <location>
        <begin position="77"/>
        <end position="98"/>
    </location>
</feature>
<organism evidence="7 8">
    <name type="scientific">Chitinilyticum piscinae</name>
    <dbReference type="NCBI Taxonomy" id="2866724"/>
    <lineage>
        <taxon>Bacteria</taxon>
        <taxon>Pseudomonadati</taxon>
        <taxon>Pseudomonadota</taxon>
        <taxon>Betaproteobacteria</taxon>
        <taxon>Neisseriales</taxon>
        <taxon>Chitinibacteraceae</taxon>
        <taxon>Chitinilyticum</taxon>
    </lineage>
</organism>
<evidence type="ECO:0000256" key="4">
    <source>
        <dbReference type="ARBA" id="ARBA00023136"/>
    </source>
</evidence>
<comment type="subcellular location">
    <subcellularLocation>
        <location evidence="1">Membrane</location>
    </subcellularLocation>
</comment>
<keyword evidence="2 5" id="KW-0812">Transmembrane</keyword>
<evidence type="ECO:0000313" key="7">
    <source>
        <dbReference type="EMBL" id="MBE9610150.1"/>
    </source>
</evidence>
<comment type="caution">
    <text evidence="7">The sequence shown here is derived from an EMBL/GenBank/DDBJ whole genome shotgun (WGS) entry which is preliminary data.</text>
</comment>
<dbReference type="GO" id="GO:0016020">
    <property type="term" value="C:membrane"/>
    <property type="evidence" value="ECO:0007669"/>
    <property type="project" value="UniProtKB-SubCell"/>
</dbReference>
<keyword evidence="8" id="KW-1185">Reference proteome</keyword>
<dbReference type="Proteomes" id="UP000604481">
    <property type="component" value="Unassembled WGS sequence"/>
</dbReference>
<evidence type="ECO:0000256" key="5">
    <source>
        <dbReference type="SAM" id="Phobius"/>
    </source>
</evidence>
<name>A0A8J7FIX0_9NEIS</name>
<protein>
    <submittedName>
        <fullName evidence="7">DUF4149 domain-containing protein</fullName>
    </submittedName>
</protein>
<feature type="transmembrane region" description="Helical" evidence="5">
    <location>
        <begin position="12"/>
        <end position="29"/>
    </location>
</feature>
<feature type="transmembrane region" description="Helical" evidence="5">
    <location>
        <begin position="44"/>
        <end position="65"/>
    </location>
</feature>
<keyword evidence="4 5" id="KW-0472">Membrane</keyword>
<evidence type="ECO:0000256" key="2">
    <source>
        <dbReference type="ARBA" id="ARBA00022692"/>
    </source>
</evidence>
<evidence type="ECO:0000256" key="3">
    <source>
        <dbReference type="ARBA" id="ARBA00022989"/>
    </source>
</evidence>
<dbReference type="InterPro" id="IPR025423">
    <property type="entry name" value="TMEM205-like"/>
</dbReference>
<proteinExistence type="predicted"/>
<reference evidence="7 8" key="1">
    <citation type="submission" date="2020-10" db="EMBL/GenBank/DDBJ databases">
        <title>The genome sequence of Chitinilyticum litopenaei 4Y14.</title>
        <authorList>
            <person name="Liu Y."/>
        </authorList>
    </citation>
    <scope>NUCLEOTIDE SEQUENCE [LARGE SCALE GENOMIC DNA]</scope>
    <source>
        <strain evidence="7 8">4Y14</strain>
    </source>
</reference>
<sequence length="145" mass="15846">MGNGFRQLMTTFWIGGMWVVGVLVAPTLFDSLERATAGMVAGRILHLMGWVGIVAGSYLTIWWLWAEGLRALRNGRFWLVLVMLACTLVNQFAVFPIIAGLKPAMVNASEGLFGGGFATWHAISTLIYLLQAVLGLLYVWGEGGR</sequence>
<gene>
    <name evidence="7" type="ORF">INR99_12440</name>
</gene>
<keyword evidence="3 5" id="KW-1133">Transmembrane helix</keyword>
<dbReference type="Pfam" id="PF13664">
    <property type="entry name" value="DUF4149"/>
    <property type="match status" value="1"/>
</dbReference>
<accession>A0A8J7FIX0</accession>
<evidence type="ECO:0000256" key="1">
    <source>
        <dbReference type="ARBA" id="ARBA00004370"/>
    </source>
</evidence>
<evidence type="ECO:0000313" key="8">
    <source>
        <dbReference type="Proteomes" id="UP000604481"/>
    </source>
</evidence>
<dbReference type="EMBL" id="JADFUA010000007">
    <property type="protein sequence ID" value="MBE9610150.1"/>
    <property type="molecule type" value="Genomic_DNA"/>
</dbReference>
<dbReference type="AlphaFoldDB" id="A0A8J7FIX0"/>